<evidence type="ECO:0000256" key="2">
    <source>
        <dbReference type="ARBA" id="ARBA00023125"/>
    </source>
</evidence>
<sequence>MQTRPDKSDKSDRSRPTTRRTNRERTEATRADLIAAARKLFTERSYAATGTPEIAAAAHVTRGALYHHFADKQALFRAVVESEALAVAEEIERATPRTLSAKRAFLAGADAYLAAMAVPGRTRLLLLDGPAVLGRAEMDAIDAKHAARTLREGLVIAMREGAMPKRRSIGALTSLLSAVFDRAALSIDAGAPAKEYRSAILAILDGMMPPAPSGSSG</sequence>
<dbReference type="SUPFAM" id="SSF46689">
    <property type="entry name" value="Homeodomain-like"/>
    <property type="match status" value="1"/>
</dbReference>
<evidence type="ECO:0000256" key="1">
    <source>
        <dbReference type="ARBA" id="ARBA00023015"/>
    </source>
</evidence>
<keyword evidence="3" id="KW-0804">Transcription</keyword>
<feature type="DNA-binding region" description="H-T-H motif" evidence="4">
    <location>
        <begin position="50"/>
        <end position="69"/>
    </location>
</feature>
<evidence type="ECO:0000259" key="6">
    <source>
        <dbReference type="PROSITE" id="PS50977"/>
    </source>
</evidence>
<dbReference type="PANTHER" id="PTHR30055">
    <property type="entry name" value="HTH-TYPE TRANSCRIPTIONAL REGULATOR RUTR"/>
    <property type="match status" value="1"/>
</dbReference>
<feature type="region of interest" description="Disordered" evidence="5">
    <location>
        <begin position="1"/>
        <end position="27"/>
    </location>
</feature>
<dbReference type="PROSITE" id="PS50977">
    <property type="entry name" value="HTH_TETR_2"/>
    <property type="match status" value="1"/>
</dbReference>
<dbReference type="Pfam" id="PF21351">
    <property type="entry name" value="TetR_C_41"/>
    <property type="match status" value="1"/>
</dbReference>
<accession>A0ABZ2LP32</accession>
<keyword evidence="2 4" id="KW-0238">DNA-binding</keyword>
<dbReference type="EMBL" id="CP089984">
    <property type="protein sequence ID" value="WXB12100.1"/>
    <property type="molecule type" value="Genomic_DNA"/>
</dbReference>
<dbReference type="PANTHER" id="PTHR30055:SF234">
    <property type="entry name" value="HTH-TYPE TRANSCRIPTIONAL REGULATOR BETI"/>
    <property type="match status" value="1"/>
</dbReference>
<dbReference type="Proteomes" id="UP001370348">
    <property type="component" value="Chromosome"/>
</dbReference>
<dbReference type="Gene3D" id="1.10.357.10">
    <property type="entry name" value="Tetracycline Repressor, domain 2"/>
    <property type="match status" value="1"/>
</dbReference>
<dbReference type="PRINTS" id="PR00455">
    <property type="entry name" value="HTHTETR"/>
</dbReference>
<evidence type="ECO:0000256" key="3">
    <source>
        <dbReference type="ARBA" id="ARBA00023163"/>
    </source>
</evidence>
<reference evidence="7 8" key="1">
    <citation type="submission" date="2021-12" db="EMBL/GenBank/DDBJ databases">
        <title>Discovery of the Pendulisporaceae a myxobacterial family with distinct sporulation behavior and unique specialized metabolism.</title>
        <authorList>
            <person name="Garcia R."/>
            <person name="Popoff A."/>
            <person name="Bader C.D."/>
            <person name="Loehr J."/>
            <person name="Walesch S."/>
            <person name="Walt C."/>
            <person name="Boldt J."/>
            <person name="Bunk B."/>
            <person name="Haeckl F.J.F.P.J."/>
            <person name="Gunesch A.P."/>
            <person name="Birkelbach J."/>
            <person name="Nuebel U."/>
            <person name="Pietschmann T."/>
            <person name="Bach T."/>
            <person name="Mueller R."/>
        </authorList>
    </citation>
    <scope>NUCLEOTIDE SEQUENCE [LARGE SCALE GENOMIC DNA]</scope>
    <source>
        <strain evidence="7 8">MSr11954</strain>
    </source>
</reference>
<dbReference type="Pfam" id="PF00440">
    <property type="entry name" value="TetR_N"/>
    <property type="match status" value="1"/>
</dbReference>
<dbReference type="InterPro" id="IPR001647">
    <property type="entry name" value="HTH_TetR"/>
</dbReference>
<organism evidence="7 8">
    <name type="scientific">Pendulispora albinea</name>
    <dbReference type="NCBI Taxonomy" id="2741071"/>
    <lineage>
        <taxon>Bacteria</taxon>
        <taxon>Pseudomonadati</taxon>
        <taxon>Myxococcota</taxon>
        <taxon>Myxococcia</taxon>
        <taxon>Myxococcales</taxon>
        <taxon>Sorangiineae</taxon>
        <taxon>Pendulisporaceae</taxon>
        <taxon>Pendulispora</taxon>
    </lineage>
</organism>
<dbReference type="InterPro" id="IPR009057">
    <property type="entry name" value="Homeodomain-like_sf"/>
</dbReference>
<evidence type="ECO:0000313" key="7">
    <source>
        <dbReference type="EMBL" id="WXB12100.1"/>
    </source>
</evidence>
<name>A0ABZ2LP32_9BACT</name>
<evidence type="ECO:0000313" key="8">
    <source>
        <dbReference type="Proteomes" id="UP001370348"/>
    </source>
</evidence>
<protein>
    <submittedName>
        <fullName evidence="7">TetR/AcrR family transcriptional regulator</fullName>
    </submittedName>
</protein>
<proteinExistence type="predicted"/>
<dbReference type="InterPro" id="IPR049484">
    <property type="entry name" value="Rv0078-like_C"/>
</dbReference>
<keyword evidence="1" id="KW-0805">Transcription regulation</keyword>
<evidence type="ECO:0000256" key="4">
    <source>
        <dbReference type="PROSITE-ProRule" id="PRU00335"/>
    </source>
</evidence>
<gene>
    <name evidence="7" type="ORF">LZC94_30135</name>
</gene>
<feature type="domain" description="HTH tetR-type" evidence="6">
    <location>
        <begin position="27"/>
        <end position="87"/>
    </location>
</feature>
<dbReference type="RefSeq" id="WP_394821719.1">
    <property type="nucleotide sequence ID" value="NZ_CP089984.1"/>
</dbReference>
<keyword evidence="8" id="KW-1185">Reference proteome</keyword>
<evidence type="ECO:0000256" key="5">
    <source>
        <dbReference type="SAM" id="MobiDB-lite"/>
    </source>
</evidence>
<dbReference type="InterPro" id="IPR050109">
    <property type="entry name" value="HTH-type_TetR-like_transc_reg"/>
</dbReference>